<protein>
    <submittedName>
        <fullName evidence="4">Porin family protein</fullName>
    </submittedName>
</protein>
<name>A0A9X2SS04_9BACE</name>
<evidence type="ECO:0000313" key="4">
    <source>
        <dbReference type="EMBL" id="MCR6504286.1"/>
    </source>
</evidence>
<dbReference type="Proteomes" id="UP001143192">
    <property type="component" value="Unassembled WGS sequence"/>
</dbReference>
<dbReference type="SUPFAM" id="SSF56925">
    <property type="entry name" value="OMPA-like"/>
    <property type="match status" value="1"/>
</dbReference>
<sequence length="183" mass="20467">MKKLLVLMSFIALAMGTAFAQKGDKAVGVNLGYGTEISNLGIGAKFQYGISDAIRAEASFDYFLKKDGLKMWDVNINAHYLFPIVDKFKVYPLIGLTYSNWNIGSMDIYAWSDDNGNEEWDEGEERYDGEYEGSSSTGKFGVNLGAGIEYPITNRLNVNFEVKYQLISDFNQAVFGFGIAYKF</sequence>
<comment type="caution">
    <text evidence="4">The sequence shown here is derived from an EMBL/GenBank/DDBJ whole genome shotgun (WGS) entry which is preliminary data.</text>
</comment>
<keyword evidence="5" id="KW-1185">Reference proteome</keyword>
<dbReference type="RefSeq" id="WP_257931127.1">
    <property type="nucleotide sequence ID" value="NZ_JAMZED010000010.1"/>
</dbReference>
<organism evidence="4 5">
    <name type="scientific">Bacteroides muris</name>
    <name type="common">ex Fokt et al. 2023</name>
    <dbReference type="NCBI Taxonomy" id="2937417"/>
    <lineage>
        <taxon>Bacteria</taxon>
        <taxon>Pseudomonadati</taxon>
        <taxon>Bacteroidota</taxon>
        <taxon>Bacteroidia</taxon>
        <taxon>Bacteroidales</taxon>
        <taxon>Bacteroidaceae</taxon>
        <taxon>Bacteroides</taxon>
    </lineage>
</organism>
<dbReference type="InterPro" id="IPR027385">
    <property type="entry name" value="Beta-barrel_OMP"/>
</dbReference>
<dbReference type="EMBL" id="JAMZED010000010">
    <property type="protein sequence ID" value="MCR6504286.1"/>
    <property type="molecule type" value="Genomic_DNA"/>
</dbReference>
<evidence type="ECO:0000256" key="1">
    <source>
        <dbReference type="ARBA" id="ARBA00022729"/>
    </source>
</evidence>
<evidence type="ECO:0000259" key="3">
    <source>
        <dbReference type="Pfam" id="PF13505"/>
    </source>
</evidence>
<dbReference type="AlphaFoldDB" id="A0A9X2SS04"/>
<dbReference type="Gene3D" id="2.40.160.20">
    <property type="match status" value="1"/>
</dbReference>
<reference evidence="4" key="1">
    <citation type="journal article" date="2022" name="Arch. Microbiol.">
        <title>Bacteroides muris sp. nov. isolated from the cecum of wild-derived house mice.</title>
        <authorList>
            <person name="Fokt H."/>
            <person name="Unni R."/>
            <person name="Repnik U."/>
            <person name="Schmitz R.A."/>
            <person name="Bramkamp M."/>
            <person name="Baines J.F."/>
            <person name="Unterweger D."/>
        </authorList>
    </citation>
    <scope>NUCLEOTIDE SEQUENCE</scope>
    <source>
        <strain evidence="4">KH365_2</strain>
    </source>
</reference>
<feature type="chain" id="PRO_5040721127" evidence="2">
    <location>
        <begin position="21"/>
        <end position="183"/>
    </location>
</feature>
<dbReference type="Pfam" id="PF13505">
    <property type="entry name" value="OMP_b-brl"/>
    <property type="match status" value="1"/>
</dbReference>
<proteinExistence type="predicted"/>
<dbReference type="InterPro" id="IPR011250">
    <property type="entry name" value="OMP/PagP_B-barrel"/>
</dbReference>
<keyword evidence="1 2" id="KW-0732">Signal</keyword>
<reference evidence="4" key="2">
    <citation type="submission" date="2022-04" db="EMBL/GenBank/DDBJ databases">
        <authorList>
            <person name="Fokt H."/>
            <person name="Baines J."/>
        </authorList>
    </citation>
    <scope>NUCLEOTIDE SEQUENCE</scope>
    <source>
        <strain evidence="4">KH365_2</strain>
    </source>
</reference>
<feature type="signal peptide" evidence="2">
    <location>
        <begin position="1"/>
        <end position="20"/>
    </location>
</feature>
<accession>A0A9X2SS04</accession>
<feature type="domain" description="Outer membrane protein beta-barrel" evidence="3">
    <location>
        <begin position="22"/>
        <end position="183"/>
    </location>
</feature>
<evidence type="ECO:0000256" key="2">
    <source>
        <dbReference type="SAM" id="SignalP"/>
    </source>
</evidence>
<gene>
    <name evidence="4" type="ORF">M1B79_06210</name>
</gene>
<evidence type="ECO:0000313" key="5">
    <source>
        <dbReference type="Proteomes" id="UP001143192"/>
    </source>
</evidence>